<dbReference type="Proteomes" id="UP000609874">
    <property type="component" value="Unassembled WGS sequence"/>
</dbReference>
<evidence type="ECO:0000313" key="3">
    <source>
        <dbReference type="EMBL" id="MBD7994638.1"/>
    </source>
</evidence>
<keyword evidence="4" id="KW-1185">Reference proteome</keyword>
<protein>
    <submittedName>
        <fullName evidence="3">Helix-turn-helix domain-containing protein</fullName>
    </submittedName>
</protein>
<dbReference type="Pfam" id="PF12833">
    <property type="entry name" value="HTH_18"/>
    <property type="match status" value="1"/>
</dbReference>
<feature type="region of interest" description="Disordered" evidence="1">
    <location>
        <begin position="45"/>
        <end position="71"/>
    </location>
</feature>
<name>A0ABR8UQ46_9MICC</name>
<proteinExistence type="predicted"/>
<feature type="domain" description="HTH araC/xylS-type" evidence="2">
    <location>
        <begin position="1"/>
        <end position="41"/>
    </location>
</feature>
<evidence type="ECO:0000256" key="1">
    <source>
        <dbReference type="SAM" id="MobiDB-lite"/>
    </source>
</evidence>
<accession>A0ABR8UQ46</accession>
<dbReference type="RefSeq" id="WP_191807031.1">
    <property type="nucleotide sequence ID" value="NZ_JACSQD010000002.1"/>
</dbReference>
<organism evidence="3 4">
    <name type="scientific">Arthrobacter gallicola</name>
    <dbReference type="NCBI Taxonomy" id="2762225"/>
    <lineage>
        <taxon>Bacteria</taxon>
        <taxon>Bacillati</taxon>
        <taxon>Actinomycetota</taxon>
        <taxon>Actinomycetes</taxon>
        <taxon>Micrococcales</taxon>
        <taxon>Micrococcaceae</taxon>
        <taxon>Arthrobacter</taxon>
    </lineage>
</organism>
<gene>
    <name evidence="3" type="ORF">H9639_04940</name>
</gene>
<dbReference type="Gene3D" id="1.10.10.60">
    <property type="entry name" value="Homeodomain-like"/>
    <property type="match status" value="1"/>
</dbReference>
<dbReference type="EMBL" id="JACSQD010000002">
    <property type="protein sequence ID" value="MBD7994638.1"/>
    <property type="molecule type" value="Genomic_DNA"/>
</dbReference>
<reference evidence="3 4" key="1">
    <citation type="submission" date="2020-08" db="EMBL/GenBank/DDBJ databases">
        <title>A Genomic Blueprint of the Chicken Gut Microbiome.</title>
        <authorList>
            <person name="Gilroy R."/>
            <person name="Ravi A."/>
            <person name="Getino M."/>
            <person name="Pursley I."/>
            <person name="Horton D.L."/>
            <person name="Alikhan N.-F."/>
            <person name="Baker D."/>
            <person name="Gharbi K."/>
            <person name="Hall N."/>
            <person name="Watson M."/>
            <person name="Adriaenssens E.M."/>
            <person name="Foster-Nyarko E."/>
            <person name="Jarju S."/>
            <person name="Secka A."/>
            <person name="Antonio M."/>
            <person name="Oren A."/>
            <person name="Chaudhuri R."/>
            <person name="La Ragione R.M."/>
            <person name="Hildebrand F."/>
            <person name="Pallen M.J."/>
        </authorList>
    </citation>
    <scope>NUCLEOTIDE SEQUENCE [LARGE SCALE GENOMIC DNA]</scope>
    <source>
        <strain evidence="3 4">Sa2CUA1</strain>
    </source>
</reference>
<evidence type="ECO:0000259" key="2">
    <source>
        <dbReference type="PROSITE" id="PS01124"/>
    </source>
</evidence>
<dbReference type="InterPro" id="IPR018060">
    <property type="entry name" value="HTH_AraC"/>
</dbReference>
<comment type="caution">
    <text evidence="3">The sequence shown here is derived from an EMBL/GenBank/DDBJ whole genome shotgun (WGS) entry which is preliminary data.</text>
</comment>
<sequence length="71" mass="7567">MDAAAVSARHLTRLFQTELGATPARWVERVRLGRAQQLVLDGLGITPTNTGLASPPPSRLTSGDVKAASQW</sequence>
<dbReference type="PROSITE" id="PS01124">
    <property type="entry name" value="HTH_ARAC_FAMILY_2"/>
    <property type="match status" value="1"/>
</dbReference>
<evidence type="ECO:0000313" key="4">
    <source>
        <dbReference type="Proteomes" id="UP000609874"/>
    </source>
</evidence>